<dbReference type="PANTHER" id="PTHR16091">
    <property type="entry name" value="TTC17 PROTEIN"/>
    <property type="match status" value="1"/>
</dbReference>
<dbReference type="InParanoid" id="A0A6P8YTQ3"/>
<evidence type="ECO:0000256" key="2">
    <source>
        <dbReference type="SAM" id="MobiDB-lite"/>
    </source>
</evidence>
<accession>A0A6P8YTQ3</accession>
<reference evidence="5" key="1">
    <citation type="submission" date="2025-08" db="UniProtKB">
        <authorList>
            <consortium name="RefSeq"/>
        </authorList>
    </citation>
    <scope>IDENTIFICATION</scope>
    <source>
        <tissue evidence="5">Total insect</tissue>
    </source>
</reference>
<dbReference type="InterPro" id="IPR052630">
    <property type="entry name" value="TTC17"/>
</dbReference>
<organism evidence="5">
    <name type="scientific">Thrips palmi</name>
    <name type="common">Melon thrips</name>
    <dbReference type="NCBI Taxonomy" id="161013"/>
    <lineage>
        <taxon>Eukaryota</taxon>
        <taxon>Metazoa</taxon>
        <taxon>Ecdysozoa</taxon>
        <taxon>Arthropoda</taxon>
        <taxon>Hexapoda</taxon>
        <taxon>Insecta</taxon>
        <taxon>Pterygota</taxon>
        <taxon>Neoptera</taxon>
        <taxon>Paraneoptera</taxon>
        <taxon>Thysanoptera</taxon>
        <taxon>Terebrantia</taxon>
        <taxon>Thripoidea</taxon>
        <taxon>Thripidae</taxon>
        <taxon>Thrips</taxon>
    </lineage>
</organism>
<dbReference type="SMART" id="SM00028">
    <property type="entry name" value="TPR"/>
    <property type="match status" value="2"/>
</dbReference>
<dbReference type="InterPro" id="IPR011990">
    <property type="entry name" value="TPR-like_helical_dom_sf"/>
</dbReference>
<dbReference type="InterPro" id="IPR019734">
    <property type="entry name" value="TPR_rpt"/>
</dbReference>
<keyword evidence="4" id="KW-1185">Reference proteome</keyword>
<feature type="repeat" description="TPR" evidence="1">
    <location>
        <begin position="218"/>
        <end position="251"/>
    </location>
</feature>
<dbReference type="KEGG" id="tpal:117646523"/>
<dbReference type="PANTHER" id="PTHR16091:SF3">
    <property type="entry name" value="TETRATRICOPEPTIDE REPEAT PROTEIN 17"/>
    <property type="match status" value="1"/>
</dbReference>
<feature type="region of interest" description="Disordered" evidence="2">
    <location>
        <begin position="87"/>
        <end position="131"/>
    </location>
</feature>
<evidence type="ECO:0000313" key="4">
    <source>
        <dbReference type="Proteomes" id="UP000515158"/>
    </source>
</evidence>
<protein>
    <submittedName>
        <fullName evidence="5">Uncharacterized protein LOC117646523</fullName>
    </submittedName>
</protein>
<evidence type="ECO:0000256" key="3">
    <source>
        <dbReference type="SAM" id="Phobius"/>
    </source>
</evidence>
<feature type="compositionally biased region" description="Polar residues" evidence="2">
    <location>
        <begin position="121"/>
        <end position="130"/>
    </location>
</feature>
<evidence type="ECO:0000256" key="1">
    <source>
        <dbReference type="PROSITE-ProRule" id="PRU00339"/>
    </source>
</evidence>
<dbReference type="GO" id="GO:0005737">
    <property type="term" value="C:cytoplasm"/>
    <property type="evidence" value="ECO:0007669"/>
    <property type="project" value="TreeGrafter"/>
</dbReference>
<dbReference type="Pfam" id="PF14559">
    <property type="entry name" value="TPR_19"/>
    <property type="match status" value="1"/>
</dbReference>
<name>A0A6P8YTQ3_THRPL</name>
<dbReference type="GeneID" id="117646523"/>
<dbReference type="PROSITE" id="PS50005">
    <property type="entry name" value="TPR"/>
    <property type="match status" value="2"/>
</dbReference>
<dbReference type="GO" id="GO:0030041">
    <property type="term" value="P:actin filament polymerization"/>
    <property type="evidence" value="ECO:0007669"/>
    <property type="project" value="TreeGrafter"/>
</dbReference>
<keyword evidence="3" id="KW-0812">Transmembrane</keyword>
<sequence length="407" mass="45452">MSDMPCITYMTLYILSLHVIQSNSRASTGWRLDPEEGKIVQTTIYPNAFGPQSTEDLIFDIISSTVHVGNTWTKTVAGNLCKECQSTNTSVSGTTNAVNTTSDISNATSRSLPVPSKNSRHCNGSASNNVKAKLTAPDGTVLKSKEPKPGDLEELDCGKPVNFTYYDNLLGVSNRQSHPHVPEVQMELIFKKKMVKEQDVENMERKLRKAKRDKPKSVKLYNQIGNFWRIKGDTQKSIECFRRALAVSPDNAEVLLNLARVMLNLQYWDDALKLTVWSLDKTDKNAWQQHFTLGEIFKAIGQYRNASAHLRHAVELKPDFEPAVELLRSIEEAKNVHLYTLFIVCILALAVILVILLGCLLDDDEDDVVGPKVQRHYNKPLGVRSLKLGISSRGFRNKGSGRNGGHS</sequence>
<feature type="repeat" description="TPR" evidence="1">
    <location>
        <begin position="287"/>
        <end position="320"/>
    </location>
</feature>
<dbReference type="SUPFAM" id="SSF48452">
    <property type="entry name" value="TPR-like"/>
    <property type="match status" value="1"/>
</dbReference>
<keyword evidence="3" id="KW-0472">Membrane</keyword>
<dbReference type="OrthoDB" id="79426at2759"/>
<keyword evidence="3" id="KW-1133">Transmembrane helix</keyword>
<gene>
    <name evidence="5" type="primary">LOC117646523</name>
</gene>
<feature type="compositionally biased region" description="Polar residues" evidence="2">
    <location>
        <begin position="87"/>
        <end position="111"/>
    </location>
</feature>
<evidence type="ECO:0000313" key="5">
    <source>
        <dbReference type="RefSeq" id="XP_034243428.1"/>
    </source>
</evidence>
<dbReference type="Gene3D" id="1.25.40.10">
    <property type="entry name" value="Tetratricopeptide repeat domain"/>
    <property type="match status" value="1"/>
</dbReference>
<dbReference type="Proteomes" id="UP000515158">
    <property type="component" value="Unplaced"/>
</dbReference>
<proteinExistence type="predicted"/>
<dbReference type="GO" id="GO:0015629">
    <property type="term" value="C:actin cytoskeleton"/>
    <property type="evidence" value="ECO:0007669"/>
    <property type="project" value="TreeGrafter"/>
</dbReference>
<keyword evidence="1" id="KW-0802">TPR repeat</keyword>
<dbReference type="RefSeq" id="XP_034243428.1">
    <property type="nucleotide sequence ID" value="XM_034387537.1"/>
</dbReference>
<dbReference type="AlphaFoldDB" id="A0A6P8YTQ3"/>
<feature type="transmembrane region" description="Helical" evidence="3">
    <location>
        <begin position="338"/>
        <end position="361"/>
    </location>
</feature>
<dbReference type="Pfam" id="PF13181">
    <property type="entry name" value="TPR_8"/>
    <property type="match status" value="1"/>
</dbReference>